<keyword evidence="1" id="KW-0732">Signal</keyword>
<evidence type="ECO:0000256" key="1">
    <source>
        <dbReference type="SAM" id="SignalP"/>
    </source>
</evidence>
<reference evidence="2 3" key="1">
    <citation type="submission" date="2019-07" db="EMBL/GenBank/DDBJ databases">
        <title>Serratia dokdonensis sp. nov., an elicitor of systemic resistance in Nicotiana Tabacum.</title>
        <authorList>
            <person name="Son J.-S."/>
            <person name="Hwang Y.-J."/>
            <person name="Lee S.-Y."/>
            <person name="Ghim S.-Y."/>
        </authorList>
    </citation>
    <scope>NUCLEOTIDE SEQUENCE [LARGE SCALE GENOMIC DNA]</scope>
    <source>
        <strain evidence="2 3">KUDC3025</strain>
    </source>
</reference>
<sequence>MMRHRCVVLTTVLVWAGSGDAVAEPLPISPEELRPTLRDNARDLKNLYQELSIIGTTPGISAANFRLTHDTSDPLEIDSYKISPTHAFDIGVDGFRPYIEGTFGYVKSDQTLAFGDDDGVSDRLSLDTRTLSAMGGAGAEFDIVPGTILRPMMLFGYSRTSNDTSSSGSLGDLLHEAGRGLAFDFKINSLLYGGAVEIEQNHRWENDVKLTANLRYNYLVDDSYRASDPELEGRNDFSVMTAATELNGPTYLSLFGQPLRWIGFVTGTYMPEIKDNIGFDYFVEIGGGIEIVDSGVIPGIGGVSLRGSGLVGDGVEGWSLGLAAEF</sequence>
<feature type="chain" id="PRO_5046130049" description="Autotransporter outer membrane beta-barrel domain-containing protein" evidence="1">
    <location>
        <begin position="24"/>
        <end position="326"/>
    </location>
</feature>
<gene>
    <name evidence="2" type="ORF">FO014_18760</name>
</gene>
<organism evidence="2 3">
    <name type="scientific">Serratia rhizosphaerae</name>
    <dbReference type="NCBI Taxonomy" id="2597702"/>
    <lineage>
        <taxon>Bacteria</taxon>
        <taxon>Pseudomonadati</taxon>
        <taxon>Pseudomonadota</taxon>
        <taxon>Gammaproteobacteria</taxon>
        <taxon>Enterobacterales</taxon>
        <taxon>Yersiniaceae</taxon>
        <taxon>Serratia</taxon>
    </lineage>
</organism>
<protein>
    <recommendedName>
        <fullName evidence="4">Autotransporter outer membrane beta-barrel domain-containing protein</fullName>
    </recommendedName>
</protein>
<dbReference type="Proteomes" id="UP000430368">
    <property type="component" value="Chromosome"/>
</dbReference>
<feature type="signal peptide" evidence="1">
    <location>
        <begin position="1"/>
        <end position="23"/>
    </location>
</feature>
<keyword evidence="3" id="KW-1185">Reference proteome</keyword>
<dbReference type="InterPro" id="IPR036709">
    <property type="entry name" value="Autotransporte_beta_dom_sf"/>
</dbReference>
<evidence type="ECO:0000313" key="3">
    <source>
        <dbReference type="Proteomes" id="UP000430368"/>
    </source>
</evidence>
<accession>A0ABX6GRE5</accession>
<name>A0ABX6GRE5_9GAMM</name>
<evidence type="ECO:0008006" key="4">
    <source>
        <dbReference type="Google" id="ProtNLM"/>
    </source>
</evidence>
<dbReference type="EMBL" id="CP041764">
    <property type="protein sequence ID" value="QHA88854.1"/>
    <property type="molecule type" value="Genomic_DNA"/>
</dbReference>
<dbReference type="RefSeq" id="WP_160030598.1">
    <property type="nucleotide sequence ID" value="NZ_CP041764.1"/>
</dbReference>
<evidence type="ECO:0000313" key="2">
    <source>
        <dbReference type="EMBL" id="QHA88854.1"/>
    </source>
</evidence>
<proteinExistence type="predicted"/>
<dbReference type="Gene3D" id="2.40.128.130">
    <property type="entry name" value="Autotransporter beta-domain"/>
    <property type="match status" value="1"/>
</dbReference>